<accession>A0A1M6ESM7</accession>
<dbReference type="Gene3D" id="1.25.10.10">
    <property type="entry name" value="Leucine-rich Repeat Variant"/>
    <property type="match status" value="1"/>
</dbReference>
<keyword evidence="2" id="KW-0812">Transmembrane</keyword>
<feature type="transmembrane region" description="Helical" evidence="2">
    <location>
        <begin position="23"/>
        <end position="45"/>
    </location>
</feature>
<proteinExistence type="predicted"/>
<dbReference type="SUPFAM" id="SSF48371">
    <property type="entry name" value="ARM repeat"/>
    <property type="match status" value="1"/>
</dbReference>
<dbReference type="RefSeq" id="WP_139278079.1">
    <property type="nucleotide sequence ID" value="NZ_FQYU01000002.1"/>
</dbReference>
<dbReference type="InterPro" id="IPR011989">
    <property type="entry name" value="ARM-like"/>
</dbReference>
<evidence type="ECO:0000256" key="1">
    <source>
        <dbReference type="SAM" id="MobiDB-lite"/>
    </source>
</evidence>
<dbReference type="OrthoDB" id="1454284at2"/>
<keyword evidence="2" id="KW-1133">Transmembrane helix</keyword>
<gene>
    <name evidence="3" type="ORF">SAMN04488513_102160</name>
</gene>
<dbReference type="AlphaFoldDB" id="A0A1M6ESM7"/>
<keyword evidence="4" id="KW-1185">Reference proteome</keyword>
<name>A0A1M6ESM7_9FLAO</name>
<reference evidence="4" key="1">
    <citation type="submission" date="2016-11" db="EMBL/GenBank/DDBJ databases">
        <authorList>
            <person name="Varghese N."/>
            <person name="Submissions S."/>
        </authorList>
    </citation>
    <scope>NUCLEOTIDE SEQUENCE [LARGE SCALE GENOMIC DNA]</scope>
    <source>
        <strain evidence="4">DSM 19858</strain>
    </source>
</reference>
<dbReference type="STRING" id="192903.SAMN04488513_102160"/>
<evidence type="ECO:0008006" key="5">
    <source>
        <dbReference type="Google" id="ProtNLM"/>
    </source>
</evidence>
<dbReference type="InterPro" id="IPR016024">
    <property type="entry name" value="ARM-type_fold"/>
</dbReference>
<feature type="region of interest" description="Disordered" evidence="1">
    <location>
        <begin position="439"/>
        <end position="462"/>
    </location>
</feature>
<feature type="region of interest" description="Disordered" evidence="1">
    <location>
        <begin position="524"/>
        <end position="553"/>
    </location>
</feature>
<protein>
    <recommendedName>
        <fullName evidence="5">HEAT repeat-containing protein</fullName>
    </recommendedName>
</protein>
<dbReference type="EMBL" id="FQYU01000002">
    <property type="protein sequence ID" value="SHI88360.1"/>
    <property type="molecule type" value="Genomic_DNA"/>
</dbReference>
<feature type="compositionally biased region" description="Basic and acidic residues" evidence="1">
    <location>
        <begin position="524"/>
        <end position="538"/>
    </location>
</feature>
<sequence length="910" mass="103290">MLKTRSLFWNHHLITAPEIDTEWLWVLTLVFMGLSAVYLVSVFVFRNRISSTSEKTKKLKKELSPMISEFLFYEDDVAKSEKSHYIDLKIQVRELLKDRFNRQLLTEVLLDLKKDVSGDTRMRLLQLYQDLGLHNDAFAKLHSWRWEVIAKGISQLTEMQVESAYSFISKFINDRRSTVRKQAEIAIVTLKPEGINYFLDTTRYKISEWQQLKLLDVLRNRETFDPPRFKLWLTSTNRHVVLFALRLIKYYNQNDANSSLVELLKHKTALIRLEAIECIKEFNVVEALPVLKKVFYKSNTDIKIAILGTIGELGGQADTGFLHAVAQREGHFSVKSKALAAINMIAPETVMPTEGIDHFEVEPVEREILDSTYKTDENMEEGVRPQEPLADLTISGKEDQSAVEAGLGASDMSTALSVVTSEAATGLGKGLVGATASRETGKKGQCGTAQEHVPPSVSGGKGLRSVSPGLGPPANIIFLPPVTPSDPSPYPSFDKTNSMKDATNHGPDILNLEVCYEEIRAMPGRPDRTDQPQIHSDDIDFLPPTAGNEEEGKTENDLVAQGFSNAVDDPGFVPGPVDMSDGIEGYGLSDFEVEFVKAEDRGPIEDIGFELEEAPYSVEDEGDQDDVLTWLLLQNELNEIEVEYEEVTTDLPLDDQWGHLIPEPVYYDHHETYMMGLLDDLEEMGDHREIPLLEELLAAEKKNFIKDRIVRMIKLFSRQHDGHTTTKKNYVEELNLPFFSVFADLFKNIDREAKLILLDEVVAVGDEKEIKFLDGLLEHPDTEIRDKAHQVLKLLVDKMAREKQSEKDKKKESEARETKALFDRQMAEENPEVDYTEDEFHQLLDEMEIEPSADPEVFEIDFEPEEALDRCHSKEILDMPVVATEVSHNGASFLFQLYRLQRNFMCKLNG</sequence>
<dbReference type="Proteomes" id="UP000184543">
    <property type="component" value="Unassembled WGS sequence"/>
</dbReference>
<evidence type="ECO:0000313" key="4">
    <source>
        <dbReference type="Proteomes" id="UP000184543"/>
    </source>
</evidence>
<organism evidence="3 4">
    <name type="scientific">Pseudozobellia thermophila</name>
    <dbReference type="NCBI Taxonomy" id="192903"/>
    <lineage>
        <taxon>Bacteria</taxon>
        <taxon>Pseudomonadati</taxon>
        <taxon>Bacteroidota</taxon>
        <taxon>Flavobacteriia</taxon>
        <taxon>Flavobacteriales</taxon>
        <taxon>Flavobacteriaceae</taxon>
        <taxon>Pseudozobellia</taxon>
    </lineage>
</organism>
<keyword evidence="2" id="KW-0472">Membrane</keyword>
<evidence type="ECO:0000313" key="3">
    <source>
        <dbReference type="EMBL" id="SHI88360.1"/>
    </source>
</evidence>
<evidence type="ECO:0000256" key="2">
    <source>
        <dbReference type="SAM" id="Phobius"/>
    </source>
</evidence>